<keyword evidence="3" id="KW-1185">Reference proteome</keyword>
<dbReference type="AlphaFoldDB" id="A0A397IBG1"/>
<evidence type="ECO:0000313" key="3">
    <source>
        <dbReference type="Proteomes" id="UP000266861"/>
    </source>
</evidence>
<dbReference type="Proteomes" id="UP000266861">
    <property type="component" value="Unassembled WGS sequence"/>
</dbReference>
<dbReference type="EMBL" id="PQFF01000225">
    <property type="protein sequence ID" value="RHZ72282.1"/>
    <property type="molecule type" value="Genomic_DNA"/>
</dbReference>
<comment type="caution">
    <text evidence="2">The sequence shown here is derived from an EMBL/GenBank/DDBJ whole genome shotgun (WGS) entry which is preliminary data.</text>
</comment>
<evidence type="ECO:0000313" key="2">
    <source>
        <dbReference type="EMBL" id="RHZ72282.1"/>
    </source>
</evidence>
<gene>
    <name evidence="2" type="ORF">Glove_243g85</name>
</gene>
<name>A0A397IBG1_9GLOM</name>
<reference evidence="2 3" key="1">
    <citation type="submission" date="2018-08" db="EMBL/GenBank/DDBJ databases">
        <title>Genome and evolution of the arbuscular mycorrhizal fungus Diversispora epigaea (formerly Glomus versiforme) and its bacterial endosymbionts.</title>
        <authorList>
            <person name="Sun X."/>
            <person name="Fei Z."/>
            <person name="Harrison M."/>
        </authorList>
    </citation>
    <scope>NUCLEOTIDE SEQUENCE [LARGE SCALE GENOMIC DNA]</scope>
    <source>
        <strain evidence="2 3">IT104</strain>
    </source>
</reference>
<protein>
    <submittedName>
        <fullName evidence="2">Uncharacterized protein</fullName>
    </submittedName>
</protein>
<sequence>MVRKRLLVSILYEDDTSSDRNRNSRDRSISNILGKKSTSSQPSSSSRLVLCNCLKCNRRLIDPHTKVIHDLSNESSEISIESFQNHERIDKSSSSKSTTLMQNVNLLEIKKDDIPNLTFLPRIHSKRYINQPISVEISNIITDDEVLNISSENEMEEMEEISIENEEESADEFFNIFEDYSSLNYDPDKPIDPKLTNNNSYLWILL</sequence>
<feature type="compositionally biased region" description="Basic and acidic residues" evidence="1">
    <location>
        <begin position="17"/>
        <end position="28"/>
    </location>
</feature>
<feature type="compositionally biased region" description="Low complexity" evidence="1">
    <location>
        <begin position="29"/>
        <end position="45"/>
    </location>
</feature>
<accession>A0A397IBG1</accession>
<evidence type="ECO:0000256" key="1">
    <source>
        <dbReference type="SAM" id="MobiDB-lite"/>
    </source>
</evidence>
<proteinExistence type="predicted"/>
<dbReference type="OrthoDB" id="2384359at2759"/>
<feature type="region of interest" description="Disordered" evidence="1">
    <location>
        <begin position="16"/>
        <end position="45"/>
    </location>
</feature>
<organism evidence="2 3">
    <name type="scientific">Diversispora epigaea</name>
    <dbReference type="NCBI Taxonomy" id="1348612"/>
    <lineage>
        <taxon>Eukaryota</taxon>
        <taxon>Fungi</taxon>
        <taxon>Fungi incertae sedis</taxon>
        <taxon>Mucoromycota</taxon>
        <taxon>Glomeromycotina</taxon>
        <taxon>Glomeromycetes</taxon>
        <taxon>Diversisporales</taxon>
        <taxon>Diversisporaceae</taxon>
        <taxon>Diversispora</taxon>
    </lineage>
</organism>